<evidence type="ECO:0000313" key="2">
    <source>
        <dbReference type="Proteomes" id="UP000015453"/>
    </source>
</evidence>
<protein>
    <submittedName>
        <fullName evidence="1">Uncharacterized protein</fullName>
    </submittedName>
</protein>
<dbReference type="AlphaFoldDB" id="S8CWT0"/>
<accession>S8CWT0</accession>
<proteinExistence type="predicted"/>
<gene>
    <name evidence="1" type="ORF">M569_03442</name>
</gene>
<organism evidence="1 2">
    <name type="scientific">Genlisea aurea</name>
    <dbReference type="NCBI Taxonomy" id="192259"/>
    <lineage>
        <taxon>Eukaryota</taxon>
        <taxon>Viridiplantae</taxon>
        <taxon>Streptophyta</taxon>
        <taxon>Embryophyta</taxon>
        <taxon>Tracheophyta</taxon>
        <taxon>Spermatophyta</taxon>
        <taxon>Magnoliopsida</taxon>
        <taxon>eudicotyledons</taxon>
        <taxon>Gunneridae</taxon>
        <taxon>Pentapetalae</taxon>
        <taxon>asterids</taxon>
        <taxon>lamiids</taxon>
        <taxon>Lamiales</taxon>
        <taxon>Lentibulariaceae</taxon>
        <taxon>Genlisea</taxon>
    </lineage>
</organism>
<name>S8CWT0_9LAMI</name>
<evidence type="ECO:0000313" key="1">
    <source>
        <dbReference type="EMBL" id="EPS71320.1"/>
    </source>
</evidence>
<reference evidence="1 2" key="1">
    <citation type="journal article" date="2013" name="BMC Genomics">
        <title>The miniature genome of a carnivorous plant Genlisea aurea contains a low number of genes and short non-coding sequences.</title>
        <authorList>
            <person name="Leushkin E.V."/>
            <person name="Sutormin R.A."/>
            <person name="Nabieva E.R."/>
            <person name="Penin A.A."/>
            <person name="Kondrashov A.S."/>
            <person name="Logacheva M.D."/>
        </authorList>
    </citation>
    <scope>NUCLEOTIDE SEQUENCE [LARGE SCALE GENOMIC DNA]</scope>
</reference>
<sequence length="80" mass="9035">MPTVRLGGKKKRKMPFFLARLYKRLKIRSIKSNYLQKLRKLKREVVSILTASMTAGGGAITVMDPSFGFAPPGFWLIGYT</sequence>
<dbReference type="Proteomes" id="UP000015453">
    <property type="component" value="Unassembled WGS sequence"/>
</dbReference>
<dbReference type="EMBL" id="AUSU01001312">
    <property type="protein sequence ID" value="EPS71320.1"/>
    <property type="molecule type" value="Genomic_DNA"/>
</dbReference>
<keyword evidence="2" id="KW-1185">Reference proteome</keyword>
<comment type="caution">
    <text evidence="1">The sequence shown here is derived from an EMBL/GenBank/DDBJ whole genome shotgun (WGS) entry which is preliminary data.</text>
</comment>
<dbReference type="OrthoDB" id="1937329at2759"/>